<dbReference type="EMBL" id="CP011144">
    <property type="protein sequence ID" value="AKC85796.1"/>
    <property type="molecule type" value="Genomic_DNA"/>
</dbReference>
<keyword evidence="3" id="KW-1185">Reference proteome</keyword>
<dbReference type="KEGG" id="psuw:WQ53_02490"/>
<dbReference type="OrthoDB" id="9800666at2"/>
<dbReference type="FunFam" id="2.30.180.10:FF:000014">
    <property type="entry name" value="Stabilin 1"/>
    <property type="match status" value="1"/>
</dbReference>
<accession>A0A0E3ULV0</accession>
<dbReference type="RefSeq" id="WP_052630091.1">
    <property type="nucleotide sequence ID" value="NZ_CP011144.1"/>
</dbReference>
<dbReference type="InterPro" id="IPR000782">
    <property type="entry name" value="FAS1_domain"/>
</dbReference>
<evidence type="ECO:0000313" key="3">
    <source>
        <dbReference type="Proteomes" id="UP000033067"/>
    </source>
</evidence>
<gene>
    <name evidence="2" type="ORF">WQ53_02490</name>
</gene>
<dbReference type="PROSITE" id="PS50213">
    <property type="entry name" value="FAS1"/>
    <property type="match status" value="1"/>
</dbReference>
<dbReference type="Proteomes" id="UP000033067">
    <property type="component" value="Chromosome"/>
</dbReference>
<protein>
    <submittedName>
        <fullName evidence="2">Fasciclin</fullName>
    </submittedName>
</protein>
<dbReference type="AlphaFoldDB" id="A0A0E3ULV0"/>
<sequence>METQRKDSGQNPSGTQQDILSTFAQKGTFKTFSSAVDKAGLNDMFAGPGPMTVFAPTDEAFAKLPAGRLDELFQPGNKEELAALVNYHVVKGRRNAVDVGKWEAARTVHGQNAPIQLSRGNLSIDGANVTSQDIESSNGMIHGIDKVNIPQARKN</sequence>
<evidence type="ECO:0000259" key="1">
    <source>
        <dbReference type="PROSITE" id="PS50213"/>
    </source>
</evidence>
<dbReference type="InterPro" id="IPR036378">
    <property type="entry name" value="FAS1_dom_sf"/>
</dbReference>
<name>A0A0E3ULV0_9GAMM</name>
<evidence type="ECO:0000313" key="2">
    <source>
        <dbReference type="EMBL" id="AKC85796.1"/>
    </source>
</evidence>
<dbReference type="Pfam" id="PF02469">
    <property type="entry name" value="Fasciclin"/>
    <property type="match status" value="1"/>
</dbReference>
<dbReference type="SMART" id="SM00554">
    <property type="entry name" value="FAS1"/>
    <property type="match status" value="1"/>
</dbReference>
<dbReference type="PATRIC" id="fig|314722.6.peg.516"/>
<organism evidence="2 3">
    <name type="scientific">Pseudoxanthomonas suwonensis</name>
    <dbReference type="NCBI Taxonomy" id="314722"/>
    <lineage>
        <taxon>Bacteria</taxon>
        <taxon>Pseudomonadati</taxon>
        <taxon>Pseudomonadota</taxon>
        <taxon>Gammaproteobacteria</taxon>
        <taxon>Lysobacterales</taxon>
        <taxon>Lysobacteraceae</taxon>
        <taxon>Pseudoxanthomonas</taxon>
    </lineage>
</organism>
<dbReference type="PANTHER" id="PTHR10900">
    <property type="entry name" value="PERIOSTIN-RELATED"/>
    <property type="match status" value="1"/>
</dbReference>
<reference evidence="2 3" key="1">
    <citation type="journal article" date="2015" name="Genome Announc.">
        <title>Complete Genome Sequence of Pseudoxanthomonas suwonensis Strain J1, a Cellulose-Degrading Bacterium Isolated from Leaf- and Wood-Enriched Soil.</title>
        <authorList>
            <person name="Hou L."/>
            <person name="Jiang J."/>
            <person name="Xu Z."/>
            <person name="Zhou Y."/>
            <person name="Leung F.C."/>
        </authorList>
    </citation>
    <scope>NUCLEOTIDE SEQUENCE [LARGE SCALE GENOMIC DNA]</scope>
    <source>
        <strain evidence="2 3">J1</strain>
    </source>
</reference>
<feature type="domain" description="FAS1" evidence="1">
    <location>
        <begin position="16"/>
        <end position="148"/>
    </location>
</feature>
<dbReference type="Gene3D" id="2.30.180.10">
    <property type="entry name" value="FAS1 domain"/>
    <property type="match status" value="1"/>
</dbReference>
<proteinExistence type="predicted"/>
<dbReference type="SUPFAM" id="SSF82153">
    <property type="entry name" value="FAS1 domain"/>
    <property type="match status" value="1"/>
</dbReference>
<dbReference type="InterPro" id="IPR050904">
    <property type="entry name" value="Adhesion/Biosynth-related"/>
</dbReference>